<feature type="non-terminal residue" evidence="2">
    <location>
        <position position="1"/>
    </location>
</feature>
<name>A0A9Q0GDB3_9ROSI</name>
<sequence>PHLECVFLAGFFPFSEWQAVAKAGPEVVAVAVGAVAAPAVIVVATKMVTMQMMMIPTKKMTQYSRIFKIYLGFPD</sequence>
<evidence type="ECO:0000256" key="1">
    <source>
        <dbReference type="SAM" id="Phobius"/>
    </source>
</evidence>
<keyword evidence="1" id="KW-0472">Membrane</keyword>
<proteinExistence type="predicted"/>
<evidence type="ECO:0000313" key="3">
    <source>
        <dbReference type="Proteomes" id="UP001141552"/>
    </source>
</evidence>
<feature type="non-terminal residue" evidence="2">
    <location>
        <position position="75"/>
    </location>
</feature>
<reference evidence="2" key="1">
    <citation type="submission" date="2022-02" db="EMBL/GenBank/DDBJ databases">
        <authorList>
            <person name="Henning P.M."/>
            <person name="McCubbin A.G."/>
            <person name="Shore J.S."/>
        </authorList>
    </citation>
    <scope>NUCLEOTIDE SEQUENCE</scope>
    <source>
        <strain evidence="2">F60SS</strain>
        <tissue evidence="2">Leaves</tissue>
    </source>
</reference>
<reference evidence="2" key="2">
    <citation type="journal article" date="2023" name="Plants (Basel)">
        <title>Annotation of the Turnera subulata (Passifloraceae) Draft Genome Reveals the S-Locus Evolved after the Divergence of Turneroideae from Passifloroideae in a Stepwise Manner.</title>
        <authorList>
            <person name="Henning P.M."/>
            <person name="Roalson E.H."/>
            <person name="Mir W."/>
            <person name="McCubbin A.G."/>
            <person name="Shore J.S."/>
        </authorList>
    </citation>
    <scope>NUCLEOTIDE SEQUENCE</scope>
    <source>
        <tissue evidence="2">Leaves</tissue>
    </source>
</reference>
<accession>A0A9Q0GDB3</accession>
<feature type="transmembrane region" description="Helical" evidence="1">
    <location>
        <begin position="27"/>
        <end position="49"/>
    </location>
</feature>
<keyword evidence="1" id="KW-1133">Transmembrane helix</keyword>
<gene>
    <name evidence="2" type="ORF">Tsubulata_044393</name>
</gene>
<evidence type="ECO:0000313" key="2">
    <source>
        <dbReference type="EMBL" id="KAJ4846935.1"/>
    </source>
</evidence>
<dbReference type="Proteomes" id="UP001141552">
    <property type="component" value="Unassembled WGS sequence"/>
</dbReference>
<protein>
    <submittedName>
        <fullName evidence="2">Uncharacterized protein</fullName>
    </submittedName>
</protein>
<keyword evidence="1" id="KW-0812">Transmembrane</keyword>
<dbReference type="EMBL" id="JAKUCV010001312">
    <property type="protein sequence ID" value="KAJ4846935.1"/>
    <property type="molecule type" value="Genomic_DNA"/>
</dbReference>
<keyword evidence="3" id="KW-1185">Reference proteome</keyword>
<dbReference type="AlphaFoldDB" id="A0A9Q0GDB3"/>
<comment type="caution">
    <text evidence="2">The sequence shown here is derived from an EMBL/GenBank/DDBJ whole genome shotgun (WGS) entry which is preliminary data.</text>
</comment>
<organism evidence="2 3">
    <name type="scientific">Turnera subulata</name>
    <dbReference type="NCBI Taxonomy" id="218843"/>
    <lineage>
        <taxon>Eukaryota</taxon>
        <taxon>Viridiplantae</taxon>
        <taxon>Streptophyta</taxon>
        <taxon>Embryophyta</taxon>
        <taxon>Tracheophyta</taxon>
        <taxon>Spermatophyta</taxon>
        <taxon>Magnoliopsida</taxon>
        <taxon>eudicotyledons</taxon>
        <taxon>Gunneridae</taxon>
        <taxon>Pentapetalae</taxon>
        <taxon>rosids</taxon>
        <taxon>fabids</taxon>
        <taxon>Malpighiales</taxon>
        <taxon>Passifloraceae</taxon>
        <taxon>Turnera</taxon>
    </lineage>
</organism>